<evidence type="ECO:0000313" key="3">
    <source>
        <dbReference type="Proteomes" id="UP001313282"/>
    </source>
</evidence>
<proteinExistence type="predicted"/>
<dbReference type="AlphaFoldDB" id="A0AAN8ND81"/>
<evidence type="ECO:0000313" key="2">
    <source>
        <dbReference type="EMBL" id="KAK6351960.1"/>
    </source>
</evidence>
<dbReference type="EMBL" id="JAVHNR010000002">
    <property type="protein sequence ID" value="KAK6351960.1"/>
    <property type="molecule type" value="Genomic_DNA"/>
</dbReference>
<organism evidence="2 3">
    <name type="scientific">Orbilia javanica</name>
    <dbReference type="NCBI Taxonomy" id="47235"/>
    <lineage>
        <taxon>Eukaryota</taxon>
        <taxon>Fungi</taxon>
        <taxon>Dikarya</taxon>
        <taxon>Ascomycota</taxon>
        <taxon>Pezizomycotina</taxon>
        <taxon>Orbiliomycetes</taxon>
        <taxon>Orbiliales</taxon>
        <taxon>Orbiliaceae</taxon>
        <taxon>Orbilia</taxon>
    </lineage>
</organism>
<accession>A0AAN8ND81</accession>
<name>A0AAN8ND81_9PEZI</name>
<comment type="caution">
    <text evidence="2">The sequence shown here is derived from an EMBL/GenBank/DDBJ whole genome shotgun (WGS) entry which is preliminary data.</text>
</comment>
<keyword evidence="3" id="KW-1185">Reference proteome</keyword>
<dbReference type="Proteomes" id="UP001313282">
    <property type="component" value="Unassembled WGS sequence"/>
</dbReference>
<evidence type="ECO:0000256" key="1">
    <source>
        <dbReference type="SAM" id="MobiDB-lite"/>
    </source>
</evidence>
<sequence length="206" mass="22569">MPRSPTFSPIFEFPTDIVTSLVIPPIKTNVQISIQSPLDKVNAKSPLTTRSKSRTGIPIAIEAGCNSGRPKPEASGTRRKPTSTDSSSRNPSLEKSESSYFEIGADLDDEDYLVDEYCHSGHKSALSFTESMVYSKAMSTPNHLGGSVTSQPSPAEQCLMNKGIRVEVQEYDSEKTEGSEQGDEEEVEQEYCGCFGWLKTFWGRGA</sequence>
<reference evidence="2 3" key="1">
    <citation type="submission" date="2019-10" db="EMBL/GenBank/DDBJ databases">
        <authorList>
            <person name="Palmer J.M."/>
        </authorList>
    </citation>
    <scope>NUCLEOTIDE SEQUENCE [LARGE SCALE GENOMIC DNA]</scope>
    <source>
        <strain evidence="2 3">TWF718</strain>
    </source>
</reference>
<feature type="region of interest" description="Disordered" evidence="1">
    <location>
        <begin position="38"/>
        <end position="99"/>
    </location>
</feature>
<protein>
    <submittedName>
        <fullName evidence="2">Uncharacterized protein</fullName>
    </submittedName>
</protein>
<gene>
    <name evidence="2" type="ORF">TWF718_005108</name>
</gene>